<protein>
    <submittedName>
        <fullName evidence="2">HET-domain-containing protein</fullName>
    </submittedName>
</protein>
<evidence type="ECO:0000313" key="3">
    <source>
        <dbReference type="Proteomes" id="UP000250140"/>
    </source>
</evidence>
<dbReference type="AlphaFoldDB" id="A0A8E2JNS7"/>
<dbReference type="InterPro" id="IPR010730">
    <property type="entry name" value="HET"/>
</dbReference>
<sequence>MRYSDSGQSSQITVHIRMVSRILRFRASCGDGPCLFWTSEFCCSSLWALGQLAVRPIWHCCNGSLFQPRLSTVIEWLTDCMTRHPLCRSSNTELPQLPTRVLDLGPPGSSTWPMLFIPNGKRALYTALSHRWGGSANPPLRTTLVNLQNRMKGIDPTTLSKNFQDAIYITRSLTIRYIWIDSLYIVQDDNDDWEQESAKMAAVYEGSHLTIAATAAAHGNVGCLHPFKPSHRFEFHDTVYFMRLVCDENFEALNLDGKSNIAPLSQRGWAFQESLLSRRVLHFGKNQLGWKCVSRHTSEDGVLDLAETDMKLPVRFSGAATPVSLRTFLHMRDHSDRYSAWYRLVEHYSARKFTYSKDKLVALAGVVELFRTMVDDVPLAGLWKNYLHCSLLWEVSTVNKVRQANTIFGIPSWSWAYVDAPVQYAALDDVTSGDIDLLEGILTFSGQELTSRIENARLVVRGHVGDVIVGRRDLSRSSSSMLDPVLGMSSPDISGGGYCHFDFAPYPTGFQLSYLAVSQDRGGNTNILLLTRRNSASADEFSRVGVGKIFRYSAPTESSNYLTQNSTATRVITLI</sequence>
<accession>A0A8E2JNS7</accession>
<feature type="domain" description="Heterokaryon incompatibility" evidence="1">
    <location>
        <begin position="125"/>
        <end position="273"/>
    </location>
</feature>
<keyword evidence="3" id="KW-1185">Reference proteome</keyword>
<dbReference type="Pfam" id="PF06985">
    <property type="entry name" value="HET"/>
    <property type="match status" value="1"/>
</dbReference>
<proteinExistence type="predicted"/>
<dbReference type="Proteomes" id="UP000250140">
    <property type="component" value="Unassembled WGS sequence"/>
</dbReference>
<dbReference type="EMBL" id="KV750668">
    <property type="protein sequence ID" value="OCL03857.1"/>
    <property type="molecule type" value="Genomic_DNA"/>
</dbReference>
<name>A0A8E2JNS7_9PEZI</name>
<dbReference type="PANTHER" id="PTHR33112:SF16">
    <property type="entry name" value="HETEROKARYON INCOMPATIBILITY DOMAIN-CONTAINING PROTEIN"/>
    <property type="match status" value="1"/>
</dbReference>
<evidence type="ECO:0000259" key="1">
    <source>
        <dbReference type="Pfam" id="PF06985"/>
    </source>
</evidence>
<evidence type="ECO:0000313" key="2">
    <source>
        <dbReference type="EMBL" id="OCL03857.1"/>
    </source>
</evidence>
<dbReference type="PANTHER" id="PTHR33112">
    <property type="entry name" value="DOMAIN PROTEIN, PUTATIVE-RELATED"/>
    <property type="match status" value="1"/>
</dbReference>
<gene>
    <name evidence="2" type="ORF">AOQ84DRAFT_347047</name>
</gene>
<dbReference type="OrthoDB" id="5347061at2759"/>
<reference evidence="2 3" key="1">
    <citation type="journal article" date="2016" name="Nat. Commun.">
        <title>Ectomycorrhizal ecology is imprinted in the genome of the dominant symbiotic fungus Cenococcum geophilum.</title>
        <authorList>
            <consortium name="DOE Joint Genome Institute"/>
            <person name="Peter M."/>
            <person name="Kohler A."/>
            <person name="Ohm R.A."/>
            <person name="Kuo A."/>
            <person name="Krutzmann J."/>
            <person name="Morin E."/>
            <person name="Arend M."/>
            <person name="Barry K.W."/>
            <person name="Binder M."/>
            <person name="Choi C."/>
            <person name="Clum A."/>
            <person name="Copeland A."/>
            <person name="Grisel N."/>
            <person name="Haridas S."/>
            <person name="Kipfer T."/>
            <person name="LaButti K."/>
            <person name="Lindquist E."/>
            <person name="Lipzen A."/>
            <person name="Maire R."/>
            <person name="Meier B."/>
            <person name="Mihaltcheva S."/>
            <person name="Molinier V."/>
            <person name="Murat C."/>
            <person name="Poggeler S."/>
            <person name="Quandt C.A."/>
            <person name="Sperisen C."/>
            <person name="Tritt A."/>
            <person name="Tisserant E."/>
            <person name="Crous P.W."/>
            <person name="Henrissat B."/>
            <person name="Nehls U."/>
            <person name="Egli S."/>
            <person name="Spatafora J.W."/>
            <person name="Grigoriev I.V."/>
            <person name="Martin F.M."/>
        </authorList>
    </citation>
    <scope>NUCLEOTIDE SEQUENCE [LARGE SCALE GENOMIC DNA]</scope>
    <source>
        <strain evidence="2 3">CBS 207.34</strain>
    </source>
</reference>
<organism evidence="2 3">
    <name type="scientific">Glonium stellatum</name>
    <dbReference type="NCBI Taxonomy" id="574774"/>
    <lineage>
        <taxon>Eukaryota</taxon>
        <taxon>Fungi</taxon>
        <taxon>Dikarya</taxon>
        <taxon>Ascomycota</taxon>
        <taxon>Pezizomycotina</taxon>
        <taxon>Dothideomycetes</taxon>
        <taxon>Pleosporomycetidae</taxon>
        <taxon>Gloniales</taxon>
        <taxon>Gloniaceae</taxon>
        <taxon>Glonium</taxon>
    </lineage>
</organism>